<dbReference type="InterPro" id="IPR025029">
    <property type="entry name" value="DUF3918"/>
</dbReference>
<reference evidence="1 2" key="1">
    <citation type="submission" date="2019-07" db="EMBL/GenBank/DDBJ databases">
        <title>Genome sequence of 2 isolates from Red Sea Mangroves.</title>
        <authorList>
            <person name="Sefrji F."/>
            <person name="Michoud G."/>
            <person name="Merlino G."/>
            <person name="Daffonchio D."/>
        </authorList>
    </citation>
    <scope>NUCLEOTIDE SEQUENCE [LARGE SCALE GENOMIC DNA]</scope>
    <source>
        <strain evidence="1 2">R1DC41</strain>
    </source>
</reference>
<keyword evidence="2" id="KW-1185">Reference proteome</keyword>
<proteinExistence type="predicted"/>
<gene>
    <name evidence="1" type="ORF">G8O30_08475</name>
</gene>
<dbReference type="KEGG" id="mcui:G8O30_08475"/>
<sequence length="41" mass="4577">MNKTIASILGIGIGVAASTYSRSMNKKSMKKWQKKLRKAIH</sequence>
<dbReference type="EMBL" id="CP049742">
    <property type="protein sequence ID" value="QPC46995.1"/>
    <property type="molecule type" value="Genomic_DNA"/>
</dbReference>
<dbReference type="Proteomes" id="UP000593626">
    <property type="component" value="Chromosome"/>
</dbReference>
<protein>
    <submittedName>
        <fullName evidence="1">DUF3918 family protein</fullName>
    </submittedName>
</protein>
<name>A0A7S8CBM8_9BACI</name>
<organism evidence="1 2">
    <name type="scientific">Mangrovibacillus cuniculi</name>
    <dbReference type="NCBI Taxonomy" id="2593652"/>
    <lineage>
        <taxon>Bacteria</taxon>
        <taxon>Bacillati</taxon>
        <taxon>Bacillota</taxon>
        <taxon>Bacilli</taxon>
        <taxon>Bacillales</taxon>
        <taxon>Bacillaceae</taxon>
        <taxon>Mangrovibacillus</taxon>
    </lineage>
</organism>
<evidence type="ECO:0000313" key="2">
    <source>
        <dbReference type="Proteomes" id="UP000593626"/>
    </source>
</evidence>
<dbReference type="RefSeq" id="WP_239671664.1">
    <property type="nucleotide sequence ID" value="NZ_CP049742.1"/>
</dbReference>
<accession>A0A7S8CBM8</accession>
<dbReference type="Pfam" id="PF13056">
    <property type="entry name" value="DUF3918"/>
    <property type="match status" value="1"/>
</dbReference>
<dbReference type="AlphaFoldDB" id="A0A7S8CBM8"/>
<evidence type="ECO:0000313" key="1">
    <source>
        <dbReference type="EMBL" id="QPC46995.1"/>
    </source>
</evidence>